<reference evidence="4 5" key="1">
    <citation type="submission" date="2020-07" db="EMBL/GenBank/DDBJ databases">
        <title>Sequencing the genomes of 1000 actinobacteria strains.</title>
        <authorList>
            <person name="Klenk H.-P."/>
        </authorList>
    </citation>
    <scope>NUCLEOTIDE SEQUENCE [LARGE SCALE GENOMIC DNA]</scope>
    <source>
        <strain evidence="4 5">DSM 27576</strain>
    </source>
</reference>
<evidence type="ECO:0000313" key="4">
    <source>
        <dbReference type="EMBL" id="MBA8816869.1"/>
    </source>
</evidence>
<comment type="caution">
    <text evidence="4">The sequence shown here is derived from an EMBL/GenBank/DDBJ whole genome shotgun (WGS) entry which is preliminary data.</text>
</comment>
<feature type="domain" description="GH18" evidence="3">
    <location>
        <begin position="58"/>
        <end position="354"/>
    </location>
</feature>
<keyword evidence="5" id="KW-1185">Reference proteome</keyword>
<keyword evidence="2" id="KW-1133">Transmembrane helix</keyword>
<dbReference type="CDD" id="cd06543">
    <property type="entry name" value="GH18_PF-ChiA-like"/>
    <property type="match status" value="1"/>
</dbReference>
<protein>
    <submittedName>
        <fullName evidence="4">Chitinase</fullName>
        <ecNumber evidence="4">3.2.1.14</ecNumber>
    </submittedName>
</protein>
<dbReference type="InterPro" id="IPR017853">
    <property type="entry name" value="GH"/>
</dbReference>
<dbReference type="SUPFAM" id="SSF51055">
    <property type="entry name" value="Carbohydrate binding domain"/>
    <property type="match status" value="2"/>
</dbReference>
<dbReference type="GO" id="GO:0008843">
    <property type="term" value="F:endochitinase activity"/>
    <property type="evidence" value="ECO:0007669"/>
    <property type="project" value="UniProtKB-EC"/>
</dbReference>
<evidence type="ECO:0000313" key="5">
    <source>
        <dbReference type="Proteomes" id="UP000526083"/>
    </source>
</evidence>
<accession>A0A7W3PMF5</accession>
<keyword evidence="4" id="KW-0326">Glycosidase</keyword>
<dbReference type="Gene3D" id="3.20.20.80">
    <property type="entry name" value="Glycosidases"/>
    <property type="match status" value="1"/>
</dbReference>
<dbReference type="Pfam" id="PF00704">
    <property type="entry name" value="Glyco_hydro_18"/>
    <property type="match status" value="1"/>
</dbReference>
<dbReference type="RefSeq" id="WP_167046181.1">
    <property type="nucleotide sequence ID" value="NZ_JAAOZB010000001.1"/>
</dbReference>
<keyword evidence="2" id="KW-0812">Transmembrane</keyword>
<dbReference type="GO" id="GO:0030246">
    <property type="term" value="F:carbohydrate binding"/>
    <property type="evidence" value="ECO:0007669"/>
    <property type="project" value="InterPro"/>
</dbReference>
<sequence>MRSAKPRVGRHSGKRLSWWRFLLAVVAVAVVAIGAVFLVRTAVAPVVAEADGSDATTPWFGGYMDVTLADDYQLPNSLDADTATTVLAFVVADPKNECEPTWGGVYDLDEASDNLDIDRNIARYRQAGGDVVVSFGGMANDELSTVCSDRSALADAYSSVVDRYDLDTVDLDIEGDDLLDTVAGALRADAIATVQAERAADGHDLAVWMTLPVSPDGLTDDGVRAVQQMLQAGVTLAGVNLMTMDYGVDLDGATMAAASESAIEGANAQLVRIYTDAEIKLPGGEAWSMLGATPMIGQNDIAGEVFTLKDAATLNAYAVKKGLGRMSMWSLNRDRTCGENYPNTMVVSNECSGVDQGGESFATALSAGFDGLPGPIPTATPTPITTAIVDDPESSPFPVWTPKQSYSAGVKVVRQGYVYVAKWWTDGESDPADPTVSAVDSPWLYVGPVLPTDQPFTLPTVAEGTYAPWDKETNYPAGERVVVKNVPFVAKWWTQGEDPMDAVTDQTQSAWELLDSDSVSR</sequence>
<dbReference type="EMBL" id="JACGWY010000003">
    <property type="protein sequence ID" value="MBA8816869.1"/>
    <property type="molecule type" value="Genomic_DNA"/>
</dbReference>
<gene>
    <name evidence="4" type="ORF">FHX48_001962</name>
</gene>
<proteinExistence type="predicted"/>
<dbReference type="SUPFAM" id="SSF51445">
    <property type="entry name" value="(Trans)glycosidases"/>
    <property type="match status" value="1"/>
</dbReference>
<dbReference type="InterPro" id="IPR001223">
    <property type="entry name" value="Glyco_hydro18_cat"/>
</dbReference>
<dbReference type="PANTHER" id="PTHR42976:SF1">
    <property type="entry name" value="GH18 DOMAIN-CONTAINING PROTEIN-RELATED"/>
    <property type="match status" value="1"/>
</dbReference>
<dbReference type="InterPro" id="IPR036573">
    <property type="entry name" value="CBM_sf_5/12"/>
</dbReference>
<dbReference type="GO" id="GO:0005576">
    <property type="term" value="C:extracellular region"/>
    <property type="evidence" value="ECO:0007669"/>
    <property type="project" value="InterPro"/>
</dbReference>
<evidence type="ECO:0000259" key="3">
    <source>
        <dbReference type="PROSITE" id="PS51910"/>
    </source>
</evidence>
<name>A0A7W3PMF5_9MICO</name>
<organism evidence="4 5">
    <name type="scientific">Microbacterium halimionae</name>
    <dbReference type="NCBI Taxonomy" id="1526413"/>
    <lineage>
        <taxon>Bacteria</taxon>
        <taxon>Bacillati</taxon>
        <taxon>Actinomycetota</taxon>
        <taxon>Actinomycetes</taxon>
        <taxon>Micrococcales</taxon>
        <taxon>Microbacteriaceae</taxon>
        <taxon>Microbacterium</taxon>
    </lineage>
</organism>
<evidence type="ECO:0000256" key="2">
    <source>
        <dbReference type="SAM" id="Phobius"/>
    </source>
</evidence>
<dbReference type="SMART" id="SM00495">
    <property type="entry name" value="ChtBD3"/>
    <property type="match status" value="2"/>
</dbReference>
<dbReference type="Gene3D" id="2.10.10.20">
    <property type="entry name" value="Carbohydrate-binding module superfamily 5/12"/>
    <property type="match status" value="2"/>
</dbReference>
<dbReference type="PROSITE" id="PS51910">
    <property type="entry name" value="GH18_2"/>
    <property type="match status" value="1"/>
</dbReference>
<evidence type="ECO:0000256" key="1">
    <source>
        <dbReference type="ARBA" id="ARBA00022801"/>
    </source>
</evidence>
<dbReference type="Proteomes" id="UP000526083">
    <property type="component" value="Unassembled WGS sequence"/>
</dbReference>
<dbReference type="InterPro" id="IPR003610">
    <property type="entry name" value="CBM5/12"/>
</dbReference>
<dbReference type="InterPro" id="IPR052750">
    <property type="entry name" value="GH18_Chitinase"/>
</dbReference>
<feature type="transmembrane region" description="Helical" evidence="2">
    <location>
        <begin position="21"/>
        <end position="39"/>
    </location>
</feature>
<dbReference type="PANTHER" id="PTHR42976">
    <property type="entry name" value="BIFUNCTIONAL CHITINASE/LYSOZYME-RELATED"/>
    <property type="match status" value="1"/>
</dbReference>
<dbReference type="CDD" id="cd12215">
    <property type="entry name" value="ChiC_BD"/>
    <property type="match status" value="2"/>
</dbReference>
<keyword evidence="2" id="KW-0472">Membrane</keyword>
<dbReference type="GO" id="GO:0005975">
    <property type="term" value="P:carbohydrate metabolic process"/>
    <property type="evidence" value="ECO:0007669"/>
    <property type="project" value="InterPro"/>
</dbReference>
<keyword evidence="1 4" id="KW-0378">Hydrolase</keyword>
<dbReference type="AlphaFoldDB" id="A0A7W3PMF5"/>
<dbReference type="EC" id="3.2.1.14" evidence="4"/>